<dbReference type="InterPro" id="IPR036874">
    <property type="entry name" value="Carbonic_anhydrase_sf"/>
</dbReference>
<dbReference type="GO" id="GO:0004089">
    <property type="term" value="F:carbonate dehydratase activity"/>
    <property type="evidence" value="ECO:0007669"/>
    <property type="project" value="InterPro"/>
</dbReference>
<proteinExistence type="predicted"/>
<evidence type="ECO:0008006" key="3">
    <source>
        <dbReference type="Google" id="ProtNLM"/>
    </source>
</evidence>
<dbReference type="Proteomes" id="UP000179023">
    <property type="component" value="Unassembled WGS sequence"/>
</dbReference>
<sequence>MNKKCAYILTCVDPANIDELVRIFNVRFGKGNFFIPTELGGVKNLISPGKESDREHLVRKIRECSQVHPISIFVLVNHSECGKYRLSGYTFDDRVQEQEFHTQEMTKAQEFLKKEFPDIPVEINYFLKTEQKIAW</sequence>
<dbReference type="EMBL" id="MHQI01000046">
    <property type="protein sequence ID" value="OGZ99178.1"/>
    <property type="molecule type" value="Genomic_DNA"/>
</dbReference>
<evidence type="ECO:0000313" key="2">
    <source>
        <dbReference type="Proteomes" id="UP000179023"/>
    </source>
</evidence>
<dbReference type="GO" id="GO:0008270">
    <property type="term" value="F:zinc ion binding"/>
    <property type="evidence" value="ECO:0007669"/>
    <property type="project" value="InterPro"/>
</dbReference>
<organism evidence="1 2">
    <name type="scientific">Candidatus Sungbacteria bacterium RIFCSPHIGHO2_02_FULL_47_11</name>
    <dbReference type="NCBI Taxonomy" id="1802270"/>
    <lineage>
        <taxon>Bacteria</taxon>
        <taxon>Candidatus Sungiibacteriota</taxon>
    </lineage>
</organism>
<evidence type="ECO:0000313" key="1">
    <source>
        <dbReference type="EMBL" id="OGZ99178.1"/>
    </source>
</evidence>
<gene>
    <name evidence="1" type="ORF">A3C07_04515</name>
</gene>
<dbReference type="STRING" id="1802270.A3C07_04515"/>
<protein>
    <recommendedName>
        <fullName evidence="3">Carbonic anhydrase</fullName>
    </recommendedName>
</protein>
<accession>A0A1G2KLC1</accession>
<comment type="caution">
    <text evidence="1">The sequence shown here is derived from an EMBL/GenBank/DDBJ whole genome shotgun (WGS) entry which is preliminary data.</text>
</comment>
<dbReference type="SUPFAM" id="SSF53056">
    <property type="entry name" value="beta-carbonic anhydrase, cab"/>
    <property type="match status" value="1"/>
</dbReference>
<name>A0A1G2KLC1_9BACT</name>
<dbReference type="AlphaFoldDB" id="A0A1G2KLC1"/>
<reference evidence="1 2" key="1">
    <citation type="journal article" date="2016" name="Nat. Commun.">
        <title>Thousands of microbial genomes shed light on interconnected biogeochemical processes in an aquifer system.</title>
        <authorList>
            <person name="Anantharaman K."/>
            <person name="Brown C.T."/>
            <person name="Hug L.A."/>
            <person name="Sharon I."/>
            <person name="Castelle C.J."/>
            <person name="Probst A.J."/>
            <person name="Thomas B.C."/>
            <person name="Singh A."/>
            <person name="Wilkins M.J."/>
            <person name="Karaoz U."/>
            <person name="Brodie E.L."/>
            <person name="Williams K.H."/>
            <person name="Hubbard S.S."/>
            <person name="Banfield J.F."/>
        </authorList>
    </citation>
    <scope>NUCLEOTIDE SEQUENCE [LARGE SCALE GENOMIC DNA]</scope>
</reference>